<keyword evidence="1" id="KW-1133">Transmembrane helix</keyword>
<evidence type="ECO:0000313" key="3">
    <source>
        <dbReference type="EMBL" id="OLR92641.1"/>
    </source>
</evidence>
<dbReference type="EMBL" id="MKQR01000016">
    <property type="protein sequence ID" value="OLR92641.1"/>
    <property type="molecule type" value="Genomic_DNA"/>
</dbReference>
<feature type="transmembrane region" description="Helical" evidence="1">
    <location>
        <begin position="145"/>
        <end position="166"/>
    </location>
</feature>
<feature type="chain" id="PRO_5012277183" evidence="2">
    <location>
        <begin position="25"/>
        <end position="174"/>
    </location>
</feature>
<proteinExistence type="predicted"/>
<evidence type="ECO:0000256" key="1">
    <source>
        <dbReference type="SAM" id="Phobius"/>
    </source>
</evidence>
<sequence>MRRTLTALAFTACLVVASAPAANAYEPVNVVHTERVQVGPYGVTVGFSTWPVRAYQSLDWTFAPDGGIGDKSGTLAMVAPGATGQPRQRPLARHPRKLEVWGLDIKSVDAAGQWALRFHLDGPLGTGDGALTSLNVLEQPGPPLALSWSASTLPLVGLAGFLVVAWRRTRVVAQ</sequence>
<keyword evidence="1" id="KW-0472">Membrane</keyword>
<protein>
    <submittedName>
        <fullName evidence="3">Uncharacterized protein</fullName>
    </submittedName>
</protein>
<dbReference type="OrthoDB" id="4717855at2"/>
<dbReference type="Proteomes" id="UP000186040">
    <property type="component" value="Unassembled WGS sequence"/>
</dbReference>
<organism evidence="3 4">
    <name type="scientific">Actinokineospora bangkokensis</name>
    <dbReference type="NCBI Taxonomy" id="1193682"/>
    <lineage>
        <taxon>Bacteria</taxon>
        <taxon>Bacillati</taxon>
        <taxon>Actinomycetota</taxon>
        <taxon>Actinomycetes</taxon>
        <taxon>Pseudonocardiales</taxon>
        <taxon>Pseudonocardiaceae</taxon>
        <taxon>Actinokineospora</taxon>
    </lineage>
</organism>
<evidence type="ECO:0000256" key="2">
    <source>
        <dbReference type="SAM" id="SignalP"/>
    </source>
</evidence>
<comment type="caution">
    <text evidence="3">The sequence shown here is derived from an EMBL/GenBank/DDBJ whole genome shotgun (WGS) entry which is preliminary data.</text>
</comment>
<gene>
    <name evidence="3" type="ORF">BJP25_21625</name>
</gene>
<keyword evidence="4" id="KW-1185">Reference proteome</keyword>
<keyword evidence="1" id="KW-0812">Transmembrane</keyword>
<keyword evidence="2" id="KW-0732">Signal</keyword>
<dbReference type="AlphaFoldDB" id="A0A1Q9LKR6"/>
<evidence type="ECO:0000313" key="4">
    <source>
        <dbReference type="Proteomes" id="UP000186040"/>
    </source>
</evidence>
<dbReference type="STRING" id="1193682.BJP25_21625"/>
<accession>A0A1Q9LKR6</accession>
<name>A0A1Q9LKR6_9PSEU</name>
<dbReference type="RefSeq" id="WP_075975783.1">
    <property type="nucleotide sequence ID" value="NZ_MKQR01000016.1"/>
</dbReference>
<reference evidence="3 4" key="1">
    <citation type="submission" date="2016-10" db="EMBL/GenBank/DDBJ databases">
        <title>The Draft Genome Sequence of Actinokineospora bangkokensis 44EHWT reveals the biosynthetic pathway of antifungal compounds Thailandins with unusual extender unit butylmalonyl-CoA.</title>
        <authorList>
            <person name="Greule A."/>
            <person name="Intra B."/>
            <person name="Flemming S."/>
            <person name="Rommel M.G."/>
            <person name="Panbangred W."/>
            <person name="Bechthold A."/>
        </authorList>
    </citation>
    <scope>NUCLEOTIDE SEQUENCE [LARGE SCALE GENOMIC DNA]</scope>
    <source>
        <strain evidence="3 4">44EHW</strain>
    </source>
</reference>
<feature type="signal peptide" evidence="2">
    <location>
        <begin position="1"/>
        <end position="24"/>
    </location>
</feature>